<dbReference type="PANTHER" id="PTHR46825:SF11">
    <property type="entry name" value="PENICILLIN-BINDING PROTEIN 4"/>
    <property type="match status" value="1"/>
</dbReference>
<feature type="chain" id="PRO_5046542843" evidence="3">
    <location>
        <begin position="22"/>
        <end position="365"/>
    </location>
</feature>
<dbReference type="RefSeq" id="WP_202749700.1">
    <property type="nucleotide sequence ID" value="NZ_JAESWC010000009.1"/>
</dbReference>
<keyword evidence="2" id="KW-0472">Membrane</keyword>
<proteinExistence type="predicted"/>
<dbReference type="Gene3D" id="3.40.710.10">
    <property type="entry name" value="DD-peptidase/beta-lactamase superfamily"/>
    <property type="match status" value="1"/>
</dbReference>
<name>A0ABS1TC66_9CLOT</name>
<dbReference type="InterPro" id="IPR050491">
    <property type="entry name" value="AmpC-like"/>
</dbReference>
<dbReference type="InterPro" id="IPR012338">
    <property type="entry name" value="Beta-lactam/transpept-like"/>
</dbReference>
<dbReference type="SUPFAM" id="SSF56601">
    <property type="entry name" value="beta-lactamase/transpeptidase-like"/>
    <property type="match status" value="1"/>
</dbReference>
<evidence type="ECO:0000256" key="1">
    <source>
        <dbReference type="ARBA" id="ARBA00004370"/>
    </source>
</evidence>
<dbReference type="Pfam" id="PF00144">
    <property type="entry name" value="Beta-lactamase"/>
    <property type="match status" value="1"/>
</dbReference>
<keyword evidence="3" id="KW-0732">Signal</keyword>
<keyword evidence="6" id="KW-1185">Reference proteome</keyword>
<dbReference type="Proteomes" id="UP000632377">
    <property type="component" value="Unassembled WGS sequence"/>
</dbReference>
<evidence type="ECO:0000313" key="5">
    <source>
        <dbReference type="EMBL" id="MBL4936943.1"/>
    </source>
</evidence>
<dbReference type="PROSITE" id="PS51257">
    <property type="entry name" value="PROKAR_LIPOPROTEIN"/>
    <property type="match status" value="1"/>
</dbReference>
<comment type="subcellular location">
    <subcellularLocation>
        <location evidence="1">Membrane</location>
    </subcellularLocation>
</comment>
<evidence type="ECO:0000259" key="4">
    <source>
        <dbReference type="Pfam" id="PF00144"/>
    </source>
</evidence>
<evidence type="ECO:0000256" key="2">
    <source>
        <dbReference type="ARBA" id="ARBA00023136"/>
    </source>
</evidence>
<accession>A0ABS1TC66</accession>
<protein>
    <submittedName>
        <fullName evidence="5">Beta-lactamase family protein</fullName>
    </submittedName>
</protein>
<organism evidence="5 6">
    <name type="scientific">Clostridium rhizosphaerae</name>
    <dbReference type="NCBI Taxonomy" id="2803861"/>
    <lineage>
        <taxon>Bacteria</taxon>
        <taxon>Bacillati</taxon>
        <taxon>Bacillota</taxon>
        <taxon>Clostridia</taxon>
        <taxon>Eubacteriales</taxon>
        <taxon>Clostridiaceae</taxon>
        <taxon>Clostridium</taxon>
    </lineage>
</organism>
<feature type="signal peptide" evidence="3">
    <location>
        <begin position="1"/>
        <end position="21"/>
    </location>
</feature>
<dbReference type="InterPro" id="IPR001466">
    <property type="entry name" value="Beta-lactam-related"/>
</dbReference>
<reference evidence="5 6" key="1">
    <citation type="submission" date="2021-01" db="EMBL/GenBank/DDBJ databases">
        <title>Genome public.</title>
        <authorList>
            <person name="Liu C."/>
            <person name="Sun Q."/>
        </authorList>
    </citation>
    <scope>NUCLEOTIDE SEQUENCE [LARGE SCALE GENOMIC DNA]</scope>
    <source>
        <strain evidence="5 6">YIM B02515</strain>
    </source>
</reference>
<feature type="domain" description="Beta-lactamase-related" evidence="4">
    <location>
        <begin position="61"/>
        <end position="350"/>
    </location>
</feature>
<dbReference type="PANTHER" id="PTHR46825">
    <property type="entry name" value="D-ALANYL-D-ALANINE-CARBOXYPEPTIDASE/ENDOPEPTIDASE AMPH"/>
    <property type="match status" value="1"/>
</dbReference>
<gene>
    <name evidence="5" type="ORF">JK636_14410</name>
</gene>
<evidence type="ECO:0000256" key="3">
    <source>
        <dbReference type="SAM" id="SignalP"/>
    </source>
</evidence>
<evidence type="ECO:0000313" key="6">
    <source>
        <dbReference type="Proteomes" id="UP000632377"/>
    </source>
</evidence>
<comment type="caution">
    <text evidence="5">The sequence shown here is derived from an EMBL/GenBank/DDBJ whole genome shotgun (WGS) entry which is preliminary data.</text>
</comment>
<dbReference type="EMBL" id="JAESWC010000009">
    <property type="protein sequence ID" value="MBL4936943.1"/>
    <property type="molecule type" value="Genomic_DNA"/>
</dbReference>
<sequence length="365" mass="41237">MKKGISIIVTCTLLAMMAAGCGSNTNTKSTAASAEAEKLTEIKTKLDKEFTDYYGPDKFSGYVYISKKGNVLLDKGYGKADYEKGTENTKQTNYDIGSITKQITAFGIMQLQEKKLLDVNDKVDKYLPAFPHGNEITIHQLLCHTSGLPEYSTEFDIRKFRPSYKNFGIEGKDEKVNFLFSSGKGFQYSNPGYVLLGYIIEKVSGETLDVYLKKNIFDPLDMKNTSFRDETGHLSNLATGYETENKEKIETSWTLENIGFVYGSGGLCSTVEDMLKWEKALTEQKLISKESYEKIYTPNENNYGYGWYIFKDSAGKISYEHYGTGVGFRTYFLRAVDEDIKVIIITNYLNAPLEDMASLTKDYLK</sequence>